<evidence type="ECO:0000256" key="1">
    <source>
        <dbReference type="ARBA" id="ARBA00023002"/>
    </source>
</evidence>
<dbReference type="EMBL" id="JBHSFZ010000058">
    <property type="protein sequence ID" value="MFC4595651.1"/>
    <property type="molecule type" value="Genomic_DNA"/>
</dbReference>
<keyword evidence="1" id="KW-0560">Oxidoreductase</keyword>
<dbReference type="Proteomes" id="UP001595957">
    <property type="component" value="Unassembled WGS sequence"/>
</dbReference>
<dbReference type="SUPFAM" id="SSF51197">
    <property type="entry name" value="Clavaminate synthase-like"/>
    <property type="match status" value="1"/>
</dbReference>
<evidence type="ECO:0000313" key="2">
    <source>
        <dbReference type="EMBL" id="MFC4595651.1"/>
    </source>
</evidence>
<name>A0ABV9F4H2_9SPHN</name>
<comment type="caution">
    <text evidence="2">The sequence shown here is derived from an EMBL/GenBank/DDBJ whole genome shotgun (WGS) entry which is preliminary data.</text>
</comment>
<dbReference type="Gene3D" id="3.60.130.10">
    <property type="entry name" value="Clavaminate synthase-like"/>
    <property type="match status" value="1"/>
</dbReference>
<keyword evidence="3" id="KW-1185">Reference proteome</keyword>
<accession>A0ABV9F4H2</accession>
<sequence>MNTLVPADAANQLKDHGWRVRRTSLPAEATHPATGKTLFFNTIHATRKQRVAVGEEKIALIGAACSNYPDKPSAAAFRKGDPLSEEDFLDTHAERKRREVAFPWTLRDVILLDDKLPAHGRLPYKGERDTRQMLFK</sequence>
<gene>
    <name evidence="2" type="ORF">ACFO3E_15915</name>
</gene>
<reference evidence="3" key="1">
    <citation type="journal article" date="2019" name="Int. J. Syst. Evol. Microbiol.">
        <title>The Global Catalogue of Microorganisms (GCM) 10K type strain sequencing project: providing services to taxonomists for standard genome sequencing and annotation.</title>
        <authorList>
            <consortium name="The Broad Institute Genomics Platform"/>
            <consortium name="The Broad Institute Genome Sequencing Center for Infectious Disease"/>
            <person name="Wu L."/>
            <person name="Ma J."/>
        </authorList>
    </citation>
    <scope>NUCLEOTIDE SEQUENCE [LARGE SCALE GENOMIC DNA]</scope>
    <source>
        <strain evidence="3">NBRC 103632</strain>
    </source>
</reference>
<protein>
    <recommendedName>
        <fullName evidence="4">TauD/TfdA-like domain-containing protein</fullName>
    </recommendedName>
</protein>
<proteinExistence type="predicted"/>
<dbReference type="RefSeq" id="WP_380806092.1">
    <property type="nucleotide sequence ID" value="NZ_JBHSFZ010000058.1"/>
</dbReference>
<dbReference type="InterPro" id="IPR042098">
    <property type="entry name" value="TauD-like_sf"/>
</dbReference>
<evidence type="ECO:0000313" key="3">
    <source>
        <dbReference type="Proteomes" id="UP001595957"/>
    </source>
</evidence>
<evidence type="ECO:0008006" key="4">
    <source>
        <dbReference type="Google" id="ProtNLM"/>
    </source>
</evidence>
<organism evidence="2 3">
    <name type="scientific">Sphingobium tyrosinilyticum</name>
    <dbReference type="NCBI Taxonomy" id="2715436"/>
    <lineage>
        <taxon>Bacteria</taxon>
        <taxon>Pseudomonadati</taxon>
        <taxon>Pseudomonadota</taxon>
        <taxon>Alphaproteobacteria</taxon>
        <taxon>Sphingomonadales</taxon>
        <taxon>Sphingomonadaceae</taxon>
        <taxon>Sphingobium</taxon>
    </lineage>
</organism>